<reference evidence="2" key="1">
    <citation type="journal article" date="2014" name="Int. J. Syst. Evol. Microbiol.">
        <title>Complete genome sequence of Corynebacterium casei LMG S-19264T (=DSM 44701T), isolated from a smear-ripened cheese.</title>
        <authorList>
            <consortium name="US DOE Joint Genome Institute (JGI-PGF)"/>
            <person name="Walter F."/>
            <person name="Albersmeier A."/>
            <person name="Kalinowski J."/>
            <person name="Ruckert C."/>
        </authorList>
    </citation>
    <scope>NUCLEOTIDE SEQUENCE</scope>
    <source>
        <strain evidence="2">JCM 3313</strain>
    </source>
</reference>
<name>A0A918EFK8_9PSEU</name>
<feature type="compositionally biased region" description="Basic residues" evidence="1">
    <location>
        <begin position="132"/>
        <end position="153"/>
    </location>
</feature>
<proteinExistence type="predicted"/>
<organism evidence="2 3">
    <name type="scientific">Saccharothrix coeruleofusca</name>
    <dbReference type="NCBI Taxonomy" id="33919"/>
    <lineage>
        <taxon>Bacteria</taxon>
        <taxon>Bacillati</taxon>
        <taxon>Actinomycetota</taxon>
        <taxon>Actinomycetes</taxon>
        <taxon>Pseudonocardiales</taxon>
        <taxon>Pseudonocardiaceae</taxon>
        <taxon>Saccharothrix</taxon>
    </lineage>
</organism>
<dbReference type="Proteomes" id="UP000639606">
    <property type="component" value="Unassembled WGS sequence"/>
</dbReference>
<comment type="caution">
    <text evidence="2">The sequence shown here is derived from an EMBL/GenBank/DDBJ whole genome shotgun (WGS) entry which is preliminary data.</text>
</comment>
<accession>A0A918EFK8</accession>
<dbReference type="AlphaFoldDB" id="A0A918EFK8"/>
<sequence>MLISARKVLASANLPTILHTLFWRRFNATGSLFFIYGGLVPAADRVLASVPSGPDPIIDGIGFHLFPLSDPGLVSIPLSFLPGYPGDAVLGRDRAVTDRAVTERSDEPEGRSMTGIGVGVSWRSCAGAGAPARRRRPGTPAVRRRRSARRPCR</sequence>
<feature type="region of interest" description="Disordered" evidence="1">
    <location>
        <begin position="127"/>
        <end position="153"/>
    </location>
</feature>
<keyword evidence="3" id="KW-1185">Reference proteome</keyword>
<dbReference type="EMBL" id="BMRG01000014">
    <property type="protein sequence ID" value="GGP74083.1"/>
    <property type="molecule type" value="Genomic_DNA"/>
</dbReference>
<evidence type="ECO:0000313" key="2">
    <source>
        <dbReference type="EMBL" id="GGP74083.1"/>
    </source>
</evidence>
<protein>
    <submittedName>
        <fullName evidence="2">Uncharacterized protein</fullName>
    </submittedName>
</protein>
<reference evidence="2" key="2">
    <citation type="submission" date="2020-09" db="EMBL/GenBank/DDBJ databases">
        <authorList>
            <person name="Sun Q."/>
            <person name="Ohkuma M."/>
        </authorList>
    </citation>
    <scope>NUCLEOTIDE SEQUENCE</scope>
    <source>
        <strain evidence="2">JCM 3313</strain>
    </source>
</reference>
<gene>
    <name evidence="2" type="ORF">GCM10010185_54520</name>
</gene>
<evidence type="ECO:0000313" key="3">
    <source>
        <dbReference type="Proteomes" id="UP000639606"/>
    </source>
</evidence>
<evidence type="ECO:0000256" key="1">
    <source>
        <dbReference type="SAM" id="MobiDB-lite"/>
    </source>
</evidence>